<name>A0A1X1PGC6_9BURK</name>
<organism evidence="2 3">
    <name type="scientific">Burkholderia puraquae</name>
    <dbReference type="NCBI Taxonomy" id="1904757"/>
    <lineage>
        <taxon>Bacteria</taxon>
        <taxon>Pseudomonadati</taxon>
        <taxon>Pseudomonadota</taxon>
        <taxon>Betaproteobacteria</taxon>
        <taxon>Burkholderiales</taxon>
        <taxon>Burkholderiaceae</taxon>
        <taxon>Burkholderia</taxon>
        <taxon>Burkholderia cepacia complex</taxon>
    </lineage>
</organism>
<dbReference type="SUPFAM" id="SSF159238">
    <property type="entry name" value="SO1590-like"/>
    <property type="match status" value="1"/>
</dbReference>
<evidence type="ECO:0000313" key="3">
    <source>
        <dbReference type="Proteomes" id="UP000193146"/>
    </source>
</evidence>
<gene>
    <name evidence="2" type="ORF">B7G54_17220</name>
    <name evidence="1" type="ORF">LMG29660_03514</name>
</gene>
<evidence type="ECO:0008006" key="5">
    <source>
        <dbReference type="Google" id="ProtNLM"/>
    </source>
</evidence>
<protein>
    <recommendedName>
        <fullName evidence="5">DUF3224 domain-containing protein</fullName>
    </recommendedName>
</protein>
<dbReference type="Proteomes" id="UP000193146">
    <property type="component" value="Unassembled WGS sequence"/>
</dbReference>
<evidence type="ECO:0000313" key="1">
    <source>
        <dbReference type="EMBL" id="CAB3758715.1"/>
    </source>
</evidence>
<dbReference type="Proteomes" id="UP000494135">
    <property type="component" value="Unassembled WGS sequence"/>
</dbReference>
<dbReference type="OrthoDB" id="69764at2"/>
<dbReference type="Pfam" id="PF11528">
    <property type="entry name" value="DUF3224"/>
    <property type="match status" value="1"/>
</dbReference>
<dbReference type="InterPro" id="IPR023159">
    <property type="entry name" value="SO1590-like_sf"/>
</dbReference>
<evidence type="ECO:0000313" key="4">
    <source>
        <dbReference type="Proteomes" id="UP000494135"/>
    </source>
</evidence>
<keyword evidence="3" id="KW-1185">Reference proteome</keyword>
<dbReference type="Gene3D" id="2.40.350.10">
    <property type="entry name" value="SO1590-like"/>
    <property type="match status" value="1"/>
</dbReference>
<reference evidence="1 4" key="2">
    <citation type="submission" date="2020-04" db="EMBL/GenBank/DDBJ databases">
        <authorList>
            <person name="De Canck E."/>
        </authorList>
    </citation>
    <scope>NUCLEOTIDE SEQUENCE [LARGE SCALE GENOMIC DNA]</scope>
    <source>
        <strain evidence="1 4">LMG 29660</strain>
    </source>
</reference>
<sequence length="135" mass="14404">MTLLANGPFEVKLNPESLSTVAEQTGLGRMSLDKQYHGDLEAVSHGEMLAFRSSVQGSAGYVAMETVQGVLGGHHGSFVLQHSSTMTRGQPQQSITVVPDSGTGELLGLSGSMIIIIDNGQHSYRFDYTLPDAPR</sequence>
<accession>A0A1X1PGC6</accession>
<dbReference type="EMBL" id="CADIKG010000007">
    <property type="protein sequence ID" value="CAB3758715.1"/>
    <property type="molecule type" value="Genomic_DNA"/>
</dbReference>
<dbReference type="InterPro" id="IPR021607">
    <property type="entry name" value="DUF3224"/>
</dbReference>
<dbReference type="RefSeq" id="WP_085040157.1">
    <property type="nucleotide sequence ID" value="NZ_CADIKG010000007.1"/>
</dbReference>
<proteinExistence type="predicted"/>
<dbReference type="AlphaFoldDB" id="A0A1X1PGC6"/>
<reference evidence="2 3" key="1">
    <citation type="submission" date="2017-04" db="EMBL/GenBank/DDBJ databases">
        <title>Burkholderia puraquae sp. nov., a novel Burkholderia cepacia complex species from hospital setting samples.</title>
        <authorList>
            <person name="Martina P."/>
            <person name="Leguizamon M."/>
            <person name="Prieto C."/>
            <person name="Sousa S."/>
            <person name="Montanaro P."/>
            <person name="Draghi W."/>
            <person name="Staembler M."/>
            <person name="Bettiol M."/>
            <person name="Figoli C."/>
            <person name="Palau J."/>
            <person name="Alvarez F."/>
            <person name="Benetti S."/>
            <person name="Anchat E."/>
            <person name="Vescina C."/>
            <person name="Ferreras J."/>
            <person name="Lasch P."/>
            <person name="Lagares A."/>
            <person name="Zorreguieta A."/>
            <person name="Yantorno O."/>
            <person name="Bosch A."/>
        </authorList>
    </citation>
    <scope>NUCLEOTIDE SEQUENCE [LARGE SCALE GENOMIC DNA]</scope>
    <source>
        <strain evidence="2 3">CAMPA 1040</strain>
    </source>
</reference>
<evidence type="ECO:0000313" key="2">
    <source>
        <dbReference type="EMBL" id="ORT84924.1"/>
    </source>
</evidence>
<dbReference type="EMBL" id="NBYX01000008">
    <property type="protein sequence ID" value="ORT84924.1"/>
    <property type="molecule type" value="Genomic_DNA"/>
</dbReference>